<keyword evidence="1" id="KW-0378">Hydrolase</keyword>
<proteinExistence type="predicted"/>
<dbReference type="InterPro" id="IPR032719">
    <property type="entry name" value="WbsX"/>
</dbReference>
<organism evidence="1 2">
    <name type="scientific">Flavisolibacter tropicus</name>
    <dbReference type="NCBI Taxonomy" id="1492898"/>
    <lineage>
        <taxon>Bacteria</taxon>
        <taxon>Pseudomonadati</taxon>
        <taxon>Bacteroidota</taxon>
        <taxon>Chitinophagia</taxon>
        <taxon>Chitinophagales</taxon>
        <taxon>Chitinophagaceae</taxon>
        <taxon>Flavisolibacter</taxon>
    </lineage>
</organism>
<dbReference type="EMBL" id="CP011390">
    <property type="protein sequence ID" value="ANE52460.1"/>
    <property type="molecule type" value="Genomic_DNA"/>
</dbReference>
<evidence type="ECO:0000313" key="2">
    <source>
        <dbReference type="Proteomes" id="UP000077177"/>
    </source>
</evidence>
<dbReference type="STRING" id="1492898.SY85_20230"/>
<dbReference type="AlphaFoldDB" id="A0A172TZH2"/>
<sequence>MDSVNNGKIRAIAMYLPQFHPIPENDEWWGKGFTEWTNVTKAKPLFKGHYQPHLPADLGFYDLRLPEIREQQAQLAKAYGIYGFCYYHYWFNGRRLLERPFEEVFKTGKPDFPFMLCWANENWTRVWDGMNNEVLLAQNYSEEDDRAHIKTLIPYLKDSRYIKVNGKPVIAIYRSTSLPYPKRTTDVWREEARRQGVELYICRFDNSSSIGECYIKDGGFDAAVNFEPFGYHFNEFKVEMDRVNRKQIGKRIIEKLHRTLLKNFDKEAYREALQKKWHILDYNSYSAFVCNKGLPSYKCFPGITPMWDNYARKQKNYLIFKNASPESYGHWLRFIVQNFKPYSPDENFIFINAWNEWAEGNHLEPCQKWGRRYLEVTKEVLNGKQ</sequence>
<evidence type="ECO:0000313" key="1">
    <source>
        <dbReference type="EMBL" id="ANE52460.1"/>
    </source>
</evidence>
<keyword evidence="2" id="KW-1185">Reference proteome</keyword>
<name>A0A172TZH2_9BACT</name>
<reference evidence="1 2" key="2">
    <citation type="journal article" date="2016" name="Int. J. Syst. Evol. Microbiol.">
        <title>Flavisolibacter tropicus sp. nov., isolated from tropical soil.</title>
        <authorList>
            <person name="Lee J.J."/>
            <person name="Kang M.S."/>
            <person name="Kim G.S."/>
            <person name="Lee C.S."/>
            <person name="Lim S."/>
            <person name="Lee J."/>
            <person name="Roh S.H."/>
            <person name="Kang H."/>
            <person name="Ha J.M."/>
            <person name="Bae S."/>
            <person name="Jung H.Y."/>
            <person name="Kim M.K."/>
        </authorList>
    </citation>
    <scope>NUCLEOTIDE SEQUENCE [LARGE SCALE GENOMIC DNA]</scope>
    <source>
        <strain evidence="1 2">LCS9</strain>
    </source>
</reference>
<protein>
    <submittedName>
        <fullName evidence="1">Glycosyl hydrolase</fullName>
    </submittedName>
</protein>
<dbReference type="Proteomes" id="UP000077177">
    <property type="component" value="Chromosome"/>
</dbReference>
<dbReference type="KEGG" id="fla:SY85_20230"/>
<gene>
    <name evidence="1" type="ORF">SY85_20230</name>
</gene>
<accession>A0A172TZH2</accession>
<reference evidence="2" key="1">
    <citation type="submission" date="2015-01" db="EMBL/GenBank/DDBJ databases">
        <title>Flavisolibacter sp./LCS9/ whole genome sequencing.</title>
        <authorList>
            <person name="Kim M.K."/>
            <person name="Srinivasan S."/>
            <person name="Lee J.-J."/>
        </authorList>
    </citation>
    <scope>NUCLEOTIDE SEQUENCE [LARGE SCALE GENOMIC DNA]</scope>
    <source>
        <strain evidence="2">LCS9</strain>
    </source>
</reference>
<dbReference type="RefSeq" id="WP_066406947.1">
    <property type="nucleotide sequence ID" value="NZ_CP011390.1"/>
</dbReference>
<dbReference type="PANTHER" id="PTHR41244">
    <property type="entry name" value="RHAMNAN SYNTHESIS F"/>
    <property type="match status" value="1"/>
</dbReference>
<dbReference type="PATRIC" id="fig|1492898.3.peg.4399"/>
<dbReference type="Gene3D" id="3.20.20.80">
    <property type="entry name" value="Glycosidases"/>
    <property type="match status" value="1"/>
</dbReference>
<dbReference type="OrthoDB" id="9816424at2"/>
<dbReference type="GO" id="GO:0016787">
    <property type="term" value="F:hydrolase activity"/>
    <property type="evidence" value="ECO:0007669"/>
    <property type="project" value="UniProtKB-KW"/>
</dbReference>
<dbReference type="CDD" id="cd11579">
    <property type="entry name" value="Glyco_tran_WbsX"/>
    <property type="match status" value="1"/>
</dbReference>
<dbReference type="PANTHER" id="PTHR41244:SF1">
    <property type="entry name" value="GLYCOSYLTRANSFERASE"/>
    <property type="match status" value="1"/>
</dbReference>
<dbReference type="Pfam" id="PF14307">
    <property type="entry name" value="Glyco_tran_WbsX"/>
    <property type="match status" value="1"/>
</dbReference>